<evidence type="ECO:0000313" key="3">
    <source>
        <dbReference type="EMBL" id="MBC5765979.1"/>
    </source>
</evidence>
<evidence type="ECO:0000256" key="1">
    <source>
        <dbReference type="SAM" id="Phobius"/>
    </source>
</evidence>
<gene>
    <name evidence="3" type="ORF">H8R02_16040</name>
</gene>
<keyword evidence="1" id="KW-0812">Transmembrane</keyword>
<protein>
    <submittedName>
        <fullName evidence="3">SDR family oxidoreductase</fullName>
    </submittedName>
</protein>
<keyword evidence="4" id="KW-1185">Reference proteome</keyword>
<comment type="caution">
    <text evidence="3">The sequence shown here is derived from an EMBL/GenBank/DDBJ whole genome shotgun (WGS) entry which is preliminary data.</text>
</comment>
<dbReference type="SUPFAM" id="SSF51735">
    <property type="entry name" value="NAD(P)-binding Rossmann-fold domains"/>
    <property type="match status" value="1"/>
</dbReference>
<dbReference type="Gene3D" id="3.40.50.720">
    <property type="entry name" value="NAD(P)-binding Rossmann-like Domain"/>
    <property type="match status" value="1"/>
</dbReference>
<organism evidence="3 4">
    <name type="scientific">Ramlibacter albus</name>
    <dbReference type="NCBI Taxonomy" id="2079448"/>
    <lineage>
        <taxon>Bacteria</taxon>
        <taxon>Pseudomonadati</taxon>
        <taxon>Pseudomonadota</taxon>
        <taxon>Betaproteobacteria</taxon>
        <taxon>Burkholderiales</taxon>
        <taxon>Comamonadaceae</taxon>
        <taxon>Ramlibacter</taxon>
    </lineage>
</organism>
<feature type="transmembrane region" description="Helical" evidence="1">
    <location>
        <begin position="369"/>
        <end position="390"/>
    </location>
</feature>
<proteinExistence type="predicted"/>
<reference evidence="3" key="1">
    <citation type="submission" date="2020-08" db="EMBL/GenBank/DDBJ databases">
        <title>Ramlibacter sp. GTP1 16S ribosomal RNA gene genome sequencing and assembly.</title>
        <authorList>
            <person name="Kang M."/>
        </authorList>
    </citation>
    <scope>NUCLEOTIDE SEQUENCE</scope>
    <source>
        <strain evidence="3">GTP1</strain>
    </source>
</reference>
<evidence type="ECO:0000259" key="2">
    <source>
        <dbReference type="Pfam" id="PF01370"/>
    </source>
</evidence>
<name>A0A923S2Z0_9BURK</name>
<dbReference type="GO" id="GO:0044877">
    <property type="term" value="F:protein-containing complex binding"/>
    <property type="evidence" value="ECO:0007669"/>
    <property type="project" value="TreeGrafter"/>
</dbReference>
<evidence type="ECO:0000313" key="4">
    <source>
        <dbReference type="Proteomes" id="UP000596827"/>
    </source>
</evidence>
<keyword evidence="1" id="KW-0472">Membrane</keyword>
<dbReference type="PANTHER" id="PTHR12126:SF11">
    <property type="entry name" value="NADH DEHYDROGENASE [UBIQUINONE] 1 ALPHA SUBCOMPLEX SUBUNIT 9, MITOCHONDRIAL"/>
    <property type="match status" value="1"/>
</dbReference>
<dbReference type="InterPro" id="IPR001509">
    <property type="entry name" value="Epimerase_deHydtase"/>
</dbReference>
<dbReference type="InterPro" id="IPR025695">
    <property type="entry name" value="DoxX-like"/>
</dbReference>
<feature type="transmembrane region" description="Helical" evidence="1">
    <location>
        <begin position="296"/>
        <end position="323"/>
    </location>
</feature>
<dbReference type="Pfam" id="PF13781">
    <property type="entry name" value="DoxX_3"/>
    <property type="match status" value="1"/>
</dbReference>
<dbReference type="Proteomes" id="UP000596827">
    <property type="component" value="Unassembled WGS sequence"/>
</dbReference>
<dbReference type="PANTHER" id="PTHR12126">
    <property type="entry name" value="NADH-UBIQUINONE OXIDOREDUCTASE 39 KDA SUBUNIT-RELATED"/>
    <property type="match status" value="1"/>
</dbReference>
<feature type="domain" description="NAD-dependent epimerase/dehydratase" evidence="2">
    <location>
        <begin position="3"/>
        <end position="192"/>
    </location>
</feature>
<dbReference type="Pfam" id="PF01370">
    <property type="entry name" value="Epimerase"/>
    <property type="match status" value="1"/>
</dbReference>
<keyword evidence="1" id="KW-1133">Transmembrane helix</keyword>
<dbReference type="InterPro" id="IPR036291">
    <property type="entry name" value="NAD(P)-bd_dom_sf"/>
</dbReference>
<accession>A0A923S2Z0</accession>
<dbReference type="AlphaFoldDB" id="A0A923S2Z0"/>
<sequence length="425" mass="45854">MRVLLTGASGFIGSAVAARLQSRGHEVVRVGRGPGADVREDFASVPPRDRWVGHLARIDAVVDTVGIIRETATQKFDALHTRAPIELFEACVMAGVDRVVHVSALGADESATSRYHLTKKAADDHLRKLPLRAAIVQPSLVYGPGGSSAALFNGLAVAPVLAMPHRGEMLVQPVHVDDVADGIVALVEQPPAATQTFEFAGTDALTMREYLEQLRTRLGLRSRLHMLPYPEPLFMLAATIAGRIPGSVLDRETAGMLLRGNHARDNALPRVLGREPRGVDEFLSGEQAAAARTQAVLFWFAPLLRCVVALVWIWTGIVSLGLYPVQQSYELLARTGLHGAAATAALYGAAALDLALGVLSLAAPARWRGWVWGTQLALIAGYTLLITLFLPEYWLHPYGPLTKNLPMMASIGLLWALEPGKPRKL</sequence>
<dbReference type="InterPro" id="IPR051207">
    <property type="entry name" value="ComplexI_NDUFA9_subunit"/>
</dbReference>
<dbReference type="EMBL" id="JACORU010000005">
    <property type="protein sequence ID" value="MBC5765979.1"/>
    <property type="molecule type" value="Genomic_DNA"/>
</dbReference>
<dbReference type="RefSeq" id="WP_187082442.1">
    <property type="nucleotide sequence ID" value="NZ_JACORU010000005.1"/>
</dbReference>
<feature type="transmembrane region" description="Helical" evidence="1">
    <location>
        <begin position="344"/>
        <end position="363"/>
    </location>
</feature>